<feature type="compositionally biased region" description="Polar residues" evidence="6">
    <location>
        <begin position="192"/>
        <end position="208"/>
    </location>
</feature>
<dbReference type="SMART" id="SM00139">
    <property type="entry name" value="MyTH4"/>
    <property type="match status" value="1"/>
</dbReference>
<dbReference type="SUPFAM" id="SSF50729">
    <property type="entry name" value="PH domain-like"/>
    <property type="match status" value="1"/>
</dbReference>
<dbReference type="InterPro" id="IPR035963">
    <property type="entry name" value="FERM_2"/>
</dbReference>
<dbReference type="Proteomes" id="UP000663828">
    <property type="component" value="Unassembled WGS sequence"/>
</dbReference>
<keyword evidence="10" id="KW-1185">Reference proteome</keyword>
<dbReference type="InterPro" id="IPR059004">
    <property type="entry name" value="MYO15"/>
</dbReference>
<evidence type="ECO:0000256" key="2">
    <source>
        <dbReference type="ARBA" id="ARBA00008314"/>
    </source>
</evidence>
<dbReference type="PANTHER" id="PTHR22692">
    <property type="entry name" value="MYOSIN VII, XV"/>
    <property type="match status" value="1"/>
</dbReference>
<keyword evidence="3" id="KW-0963">Cytoplasm</keyword>
<keyword evidence="5" id="KW-0009">Actin-binding</keyword>
<feature type="compositionally biased region" description="Basic residues" evidence="6">
    <location>
        <begin position="255"/>
        <end position="267"/>
    </location>
</feature>
<dbReference type="GO" id="GO:0003779">
    <property type="term" value="F:actin binding"/>
    <property type="evidence" value="ECO:0007669"/>
    <property type="project" value="UniProtKB-KW"/>
</dbReference>
<comment type="similarity">
    <text evidence="2">Belongs to the TRAFAC class myosin-kinesin ATPase superfamily. Myosin family.</text>
</comment>
<dbReference type="InterPro" id="IPR000857">
    <property type="entry name" value="MyTH4_dom"/>
</dbReference>
<dbReference type="AlphaFoldDB" id="A0A815QN43"/>
<dbReference type="EMBL" id="CAJNOR010003987">
    <property type="protein sequence ID" value="CAF1465511.1"/>
    <property type="molecule type" value="Genomic_DNA"/>
</dbReference>
<dbReference type="Gene3D" id="2.30.29.30">
    <property type="entry name" value="Pleckstrin-homology domain (PH domain)/Phosphotyrosine-binding domain (PTB)"/>
    <property type="match status" value="2"/>
</dbReference>
<dbReference type="Gene3D" id="1.25.40.530">
    <property type="entry name" value="MyTH4 domain"/>
    <property type="match status" value="1"/>
</dbReference>
<evidence type="ECO:0000259" key="7">
    <source>
        <dbReference type="PROSITE" id="PS50057"/>
    </source>
</evidence>
<dbReference type="Pfam" id="PF00784">
    <property type="entry name" value="MyTH4"/>
    <property type="match status" value="1"/>
</dbReference>
<evidence type="ECO:0000256" key="4">
    <source>
        <dbReference type="ARBA" id="ARBA00022737"/>
    </source>
</evidence>
<evidence type="ECO:0008006" key="11">
    <source>
        <dbReference type="Google" id="ProtNLM"/>
    </source>
</evidence>
<comment type="caution">
    <text evidence="9">The sequence shown here is derived from an EMBL/GenBank/DDBJ whole genome shotgun (WGS) entry which is preliminary data.</text>
</comment>
<feature type="compositionally biased region" description="Low complexity" evidence="6">
    <location>
        <begin position="180"/>
        <end position="191"/>
    </location>
</feature>
<sequence length="1121" mass="129080">MYEKKNIKLVPINPSVDFATTSSPTITNDSNPSSFVPIIDVFGKKYFPVYFKQPSNELNQNTSTIPPAPPLPKSKIYVERLTISQINLVPVKGNPKQSIKIPPHAITRHSPAAYKHLRAKTIRIGNIRWPPPINTDTANDADEKKSIRQRTQKEIHKNHQQVDRVDESLFQDFALLSKSNQQTRTTSQNTSHLTVSNNDTPRPISTTLPPIIDEEESHPIEPNRTFSEDIYDRLTYQTLVHTNSYSSREHLSAKSTKRRCHQTTKKRLHRRRAPTYIKELKAYLAHRDSSINDMVKISDVKRFSNVLVWLSNQGTSPSLIETSAPISLIKNDNPTIPQCKDQSFNNYLTYDNIRWKLKVRKEVFSPTEPFNQPLLIELLYRQIIRDIFSSVCVRISEAERTNMKSFLSSHGVAMISDINLIKTSLTKKAIIEQARQWSIYFARLFPLKTISNDLQLLSISHSGIRLIKQSRSATSTSILKVMDTFPFDIIENISSIRNDSSIEIKLMKKSITVQSDRIHKIKQMIDKFLIESRMEMNRLSRTSNHKSLSTPLSNASDAFKSSTQASLMTYSQSISEIQPSPSFDVSTPKSKLPTGHSMMEFALQNFKLPNKKRSKKNWKTSEWTWQEYADLIKWSKIPIQAPLLRHSTNGSLRISRQCFLAIMRFMGDYTMIRGQTSTDCLLYLLKNMYKHRILIDEVLCQILKQLTDNQSHVEDSIRNGWTLLAIVLNYFVPSDHLKPYFMKYLQEHYHQNGKLIQLCRNHYEQTTKYGGRKTILNKSELDLYTTTDQNRGKHQTFLLPGGVPLIILIKPSMVIANCLKLLCEHLNISDELESTEYSIFIISDTKNISRLLTPAEYIFDILNECIRSNLTDFHLIIKRTLWVTIPFVLNSDTHSEMFINFMYHQLVPELIDGKMILLFNNHLSEELLQEISLLSALQYRVSNKSGVPSMREVKYLLPTTVLKLKTIHPQQWTTIVHEKLYSSVESMSLIEAKMAFLNLIQTWPLFGVTFFTVQSVNDPLIRSPCFIGINKHGLLFLDLDTRETMRTIVYNDLISIRRYQTMIDIKYGSLDELHVVQCQIDKAHELIALSGRYLNFIGRNLPSPLESNATQIPTPTDTNPI</sequence>
<feature type="region of interest" description="Disordered" evidence="6">
    <location>
        <begin position="180"/>
        <end position="210"/>
    </location>
</feature>
<dbReference type="Pfam" id="PF00373">
    <property type="entry name" value="FERM_M"/>
    <property type="match status" value="1"/>
</dbReference>
<feature type="domain" description="MyTH4" evidence="8">
    <location>
        <begin position="634"/>
        <end position="785"/>
    </location>
</feature>
<evidence type="ECO:0000256" key="3">
    <source>
        <dbReference type="ARBA" id="ARBA00022490"/>
    </source>
</evidence>
<dbReference type="Pfam" id="PF26570">
    <property type="entry name" value="MYO15"/>
    <property type="match status" value="1"/>
</dbReference>
<feature type="region of interest" description="Disordered" evidence="6">
    <location>
        <begin position="128"/>
        <end position="147"/>
    </location>
</feature>
<dbReference type="PROSITE" id="PS50057">
    <property type="entry name" value="FERM_3"/>
    <property type="match status" value="1"/>
</dbReference>
<dbReference type="SMART" id="SM00295">
    <property type="entry name" value="B41"/>
    <property type="match status" value="1"/>
</dbReference>
<organism evidence="9 10">
    <name type="scientific">Adineta ricciae</name>
    <name type="common">Rotifer</name>
    <dbReference type="NCBI Taxonomy" id="249248"/>
    <lineage>
        <taxon>Eukaryota</taxon>
        <taxon>Metazoa</taxon>
        <taxon>Spiralia</taxon>
        <taxon>Gnathifera</taxon>
        <taxon>Rotifera</taxon>
        <taxon>Eurotatoria</taxon>
        <taxon>Bdelloidea</taxon>
        <taxon>Adinetida</taxon>
        <taxon>Adinetidae</taxon>
        <taxon>Adineta</taxon>
    </lineage>
</organism>
<evidence type="ECO:0000313" key="9">
    <source>
        <dbReference type="EMBL" id="CAF1465511.1"/>
    </source>
</evidence>
<dbReference type="GO" id="GO:0005856">
    <property type="term" value="C:cytoskeleton"/>
    <property type="evidence" value="ECO:0007669"/>
    <property type="project" value="InterPro"/>
</dbReference>
<dbReference type="InterPro" id="IPR038185">
    <property type="entry name" value="MyTH4_dom_sf"/>
</dbReference>
<name>A0A815QN43_ADIRI</name>
<feature type="region of interest" description="Disordered" evidence="6">
    <location>
        <begin position="247"/>
        <end position="267"/>
    </location>
</feature>
<evidence type="ECO:0000256" key="6">
    <source>
        <dbReference type="SAM" id="MobiDB-lite"/>
    </source>
</evidence>
<dbReference type="InterPro" id="IPR051567">
    <property type="entry name" value="Unconventional_Myosin_ATPase"/>
</dbReference>
<evidence type="ECO:0000313" key="10">
    <source>
        <dbReference type="Proteomes" id="UP000663828"/>
    </source>
</evidence>
<protein>
    <recommendedName>
        <fullName evidence="11">MyTH4 domain-containing protein</fullName>
    </recommendedName>
</protein>
<dbReference type="PANTHER" id="PTHR22692:SF26">
    <property type="entry name" value="SH3 DOMAIN-CONTAINING PROTEIN"/>
    <property type="match status" value="1"/>
</dbReference>
<dbReference type="InterPro" id="IPR011993">
    <property type="entry name" value="PH-like_dom_sf"/>
</dbReference>
<proteinExistence type="inferred from homology"/>
<dbReference type="SUPFAM" id="SSF47031">
    <property type="entry name" value="Second domain of FERM"/>
    <property type="match status" value="1"/>
</dbReference>
<dbReference type="InterPro" id="IPR019748">
    <property type="entry name" value="FERM_central"/>
</dbReference>
<dbReference type="InterPro" id="IPR019749">
    <property type="entry name" value="Band_41_domain"/>
</dbReference>
<feature type="domain" description="FERM" evidence="7">
    <location>
        <begin position="792"/>
        <end position="1101"/>
    </location>
</feature>
<accession>A0A815QN43</accession>
<evidence type="ECO:0000256" key="1">
    <source>
        <dbReference type="ARBA" id="ARBA00004496"/>
    </source>
</evidence>
<evidence type="ECO:0000256" key="5">
    <source>
        <dbReference type="ARBA" id="ARBA00023203"/>
    </source>
</evidence>
<dbReference type="GO" id="GO:0005737">
    <property type="term" value="C:cytoplasm"/>
    <property type="evidence" value="ECO:0007669"/>
    <property type="project" value="UniProtKB-SubCell"/>
</dbReference>
<reference evidence="9" key="1">
    <citation type="submission" date="2021-02" db="EMBL/GenBank/DDBJ databases">
        <authorList>
            <person name="Nowell W R."/>
        </authorList>
    </citation>
    <scope>NUCLEOTIDE SEQUENCE</scope>
</reference>
<evidence type="ECO:0000259" key="8">
    <source>
        <dbReference type="PROSITE" id="PS51016"/>
    </source>
</evidence>
<dbReference type="PROSITE" id="PS51016">
    <property type="entry name" value="MYTH4"/>
    <property type="match status" value="1"/>
</dbReference>
<comment type="subcellular location">
    <subcellularLocation>
        <location evidence="1">Cytoplasm</location>
    </subcellularLocation>
</comment>
<keyword evidence="4" id="KW-0677">Repeat</keyword>
<dbReference type="InterPro" id="IPR000299">
    <property type="entry name" value="FERM_domain"/>
</dbReference>
<gene>
    <name evidence="9" type="ORF">XAT740_LOCUS37679</name>
</gene>
<dbReference type="CDD" id="cd14473">
    <property type="entry name" value="FERM_B-lobe"/>
    <property type="match status" value="1"/>
</dbReference>